<evidence type="ECO:0000256" key="1">
    <source>
        <dbReference type="SAM" id="MobiDB-lite"/>
    </source>
</evidence>
<dbReference type="Proteomes" id="UP000011083">
    <property type="component" value="Unassembled WGS sequence"/>
</dbReference>
<dbReference type="AlphaFoldDB" id="L8GSU0"/>
<feature type="compositionally biased region" description="Basic and acidic residues" evidence="1">
    <location>
        <begin position="146"/>
        <end position="165"/>
    </location>
</feature>
<evidence type="ECO:0000313" key="3">
    <source>
        <dbReference type="Proteomes" id="UP000011083"/>
    </source>
</evidence>
<name>L8GSU0_ACACF</name>
<sequence>MEPDQLKEEKINLIEEDLDAIPEQKEYSAVAEVLAESIVAAESFWHATVRYLNSFDQRHAVTQRAWEKTAEVGGMAMANPYVASAVTTVTEGVELANTIYAQTLELIQEKRRGLADSFSSSSSTSSSTSADADAESHNSVVVAVHTNDDDLHYEQLQQEEQHEQEQQASTEPEALALDIQVNH</sequence>
<dbReference type="KEGG" id="acan:ACA1_202410"/>
<reference evidence="2 3" key="1">
    <citation type="journal article" date="2013" name="Genome Biol.">
        <title>Genome of Acanthamoeba castellanii highlights extensive lateral gene transfer and early evolution of tyrosine kinase signaling.</title>
        <authorList>
            <person name="Clarke M."/>
            <person name="Lohan A.J."/>
            <person name="Liu B."/>
            <person name="Lagkouvardos I."/>
            <person name="Roy S."/>
            <person name="Zafar N."/>
            <person name="Bertelli C."/>
            <person name="Schilde C."/>
            <person name="Kianianmomeni A."/>
            <person name="Burglin T.R."/>
            <person name="Frech C."/>
            <person name="Turcotte B."/>
            <person name="Kopec K.O."/>
            <person name="Synnott J.M."/>
            <person name="Choo C."/>
            <person name="Paponov I."/>
            <person name="Finkler A."/>
            <person name="Soon Heng Tan C."/>
            <person name="Hutchins A.P."/>
            <person name="Weinmeier T."/>
            <person name="Rattei T."/>
            <person name="Chu J.S."/>
            <person name="Gimenez G."/>
            <person name="Irimia M."/>
            <person name="Rigden D.J."/>
            <person name="Fitzpatrick D.A."/>
            <person name="Lorenzo-Morales J."/>
            <person name="Bateman A."/>
            <person name="Chiu C.H."/>
            <person name="Tang P."/>
            <person name="Hegemann P."/>
            <person name="Fromm H."/>
            <person name="Raoult D."/>
            <person name="Greub G."/>
            <person name="Miranda-Saavedra D."/>
            <person name="Chen N."/>
            <person name="Nash P."/>
            <person name="Ginger M.L."/>
            <person name="Horn M."/>
            <person name="Schaap P."/>
            <person name="Caler L."/>
            <person name="Loftus B."/>
        </authorList>
    </citation>
    <scope>NUCLEOTIDE SEQUENCE [LARGE SCALE GENOMIC DNA]</scope>
    <source>
        <strain evidence="2 3">Neff</strain>
    </source>
</reference>
<gene>
    <name evidence="2" type="ORF">ACA1_202410</name>
</gene>
<dbReference type="VEuPathDB" id="AmoebaDB:ACA1_202410"/>
<dbReference type="EMBL" id="KB008001">
    <property type="protein sequence ID" value="ELR16269.1"/>
    <property type="molecule type" value="Genomic_DNA"/>
</dbReference>
<organism evidence="2 3">
    <name type="scientific">Acanthamoeba castellanii (strain ATCC 30010 / Neff)</name>
    <dbReference type="NCBI Taxonomy" id="1257118"/>
    <lineage>
        <taxon>Eukaryota</taxon>
        <taxon>Amoebozoa</taxon>
        <taxon>Discosea</taxon>
        <taxon>Longamoebia</taxon>
        <taxon>Centramoebida</taxon>
        <taxon>Acanthamoebidae</taxon>
        <taxon>Acanthamoeba</taxon>
    </lineage>
</organism>
<dbReference type="GeneID" id="14916962"/>
<dbReference type="RefSeq" id="XP_004338282.1">
    <property type="nucleotide sequence ID" value="XM_004338234.1"/>
</dbReference>
<protein>
    <submittedName>
        <fullName evidence="2">Uncharacterized protein</fullName>
    </submittedName>
</protein>
<proteinExistence type="predicted"/>
<evidence type="ECO:0000313" key="2">
    <source>
        <dbReference type="EMBL" id="ELR16269.1"/>
    </source>
</evidence>
<accession>L8GSU0</accession>
<feature type="compositionally biased region" description="Low complexity" evidence="1">
    <location>
        <begin position="117"/>
        <end position="131"/>
    </location>
</feature>
<keyword evidence="3" id="KW-1185">Reference proteome</keyword>
<feature type="region of interest" description="Disordered" evidence="1">
    <location>
        <begin position="117"/>
        <end position="183"/>
    </location>
</feature>